<dbReference type="NCBIfam" id="NF002458">
    <property type="entry name" value="PRK01641.1"/>
    <property type="match status" value="1"/>
</dbReference>
<evidence type="ECO:0000256" key="1">
    <source>
        <dbReference type="ARBA" id="ARBA00000491"/>
    </source>
</evidence>
<evidence type="ECO:0000256" key="6">
    <source>
        <dbReference type="ARBA" id="ARBA00011998"/>
    </source>
</evidence>
<gene>
    <name evidence="12" type="ORF">METZ01_LOCUS184166</name>
</gene>
<dbReference type="AlphaFoldDB" id="A0A382CZT5"/>
<dbReference type="GO" id="GO:0009316">
    <property type="term" value="C:3-isopropylmalate dehydratase complex"/>
    <property type="evidence" value="ECO:0007669"/>
    <property type="project" value="InterPro"/>
</dbReference>
<dbReference type="Pfam" id="PF00694">
    <property type="entry name" value="Aconitase_C"/>
    <property type="match status" value="1"/>
</dbReference>
<protein>
    <recommendedName>
        <fullName evidence="6">3-isopropylmalate dehydratase</fullName>
        <ecNumber evidence="6">4.2.1.33</ecNumber>
    </recommendedName>
</protein>
<feature type="domain" description="Aconitase A/isopropylmalate dehydratase small subunit swivel" evidence="11">
    <location>
        <begin position="4"/>
        <end position="97"/>
    </location>
</feature>
<dbReference type="InterPro" id="IPR050075">
    <property type="entry name" value="LeuD"/>
</dbReference>
<comment type="similarity">
    <text evidence="4">Belongs to the LeuD family. LeuD type 1 subfamily.</text>
</comment>
<keyword evidence="7" id="KW-0432">Leucine biosynthesis</keyword>
<dbReference type="UniPathway" id="UPA00048">
    <property type="reaction ID" value="UER00071"/>
</dbReference>
<dbReference type="NCBIfam" id="TIGR00171">
    <property type="entry name" value="leuD"/>
    <property type="match status" value="1"/>
</dbReference>
<dbReference type="EC" id="4.2.1.33" evidence="6"/>
<dbReference type="CDD" id="cd01577">
    <property type="entry name" value="IPMI_Swivel"/>
    <property type="match status" value="1"/>
</dbReference>
<accession>A0A382CZT5</accession>
<evidence type="ECO:0000256" key="4">
    <source>
        <dbReference type="ARBA" id="ARBA00009845"/>
    </source>
</evidence>
<evidence type="ECO:0000256" key="8">
    <source>
        <dbReference type="ARBA" id="ARBA00022605"/>
    </source>
</evidence>
<dbReference type="SUPFAM" id="SSF52016">
    <property type="entry name" value="LeuD/IlvD-like"/>
    <property type="match status" value="1"/>
</dbReference>
<comment type="pathway">
    <text evidence="3">Amino-acid biosynthesis; L-leucine biosynthesis; L-leucine from 3-methyl-2-oxobutanoate: step 2/4.</text>
</comment>
<keyword evidence="9" id="KW-0456">Lyase</keyword>
<dbReference type="InterPro" id="IPR000573">
    <property type="entry name" value="AconitaseA/IPMdHydase_ssu_swvl"/>
</dbReference>
<comment type="subunit">
    <text evidence="5">Heterodimer of LeuC and LeuD.</text>
</comment>
<dbReference type="GO" id="GO:0003861">
    <property type="term" value="F:3-isopropylmalate dehydratase activity"/>
    <property type="evidence" value="ECO:0007669"/>
    <property type="project" value="UniProtKB-EC"/>
</dbReference>
<evidence type="ECO:0000256" key="9">
    <source>
        <dbReference type="ARBA" id="ARBA00023239"/>
    </source>
</evidence>
<evidence type="ECO:0000256" key="3">
    <source>
        <dbReference type="ARBA" id="ARBA00004729"/>
    </source>
</evidence>
<evidence type="ECO:0000256" key="5">
    <source>
        <dbReference type="ARBA" id="ARBA00011271"/>
    </source>
</evidence>
<proteinExistence type="inferred from homology"/>
<dbReference type="PANTHER" id="PTHR43345:SF5">
    <property type="entry name" value="3-ISOPROPYLMALATE DEHYDRATASE SMALL SUBUNIT"/>
    <property type="match status" value="1"/>
</dbReference>
<dbReference type="GO" id="GO:0009098">
    <property type="term" value="P:L-leucine biosynthetic process"/>
    <property type="evidence" value="ECO:0007669"/>
    <property type="project" value="UniProtKB-UniPathway"/>
</dbReference>
<organism evidence="12">
    <name type="scientific">marine metagenome</name>
    <dbReference type="NCBI Taxonomy" id="408172"/>
    <lineage>
        <taxon>unclassified sequences</taxon>
        <taxon>metagenomes</taxon>
        <taxon>ecological metagenomes</taxon>
    </lineage>
</organism>
<dbReference type="EMBL" id="UINC01036797">
    <property type="protein sequence ID" value="SVB31312.1"/>
    <property type="molecule type" value="Genomic_DNA"/>
</dbReference>
<dbReference type="InterPro" id="IPR004431">
    <property type="entry name" value="3-IsopropMal_deHydase_ssu"/>
</dbReference>
<comment type="catalytic activity">
    <reaction evidence="1">
        <text>(2R,3S)-3-isopropylmalate = (2S)-2-isopropylmalate</text>
        <dbReference type="Rhea" id="RHEA:32287"/>
        <dbReference type="ChEBI" id="CHEBI:1178"/>
        <dbReference type="ChEBI" id="CHEBI:35121"/>
        <dbReference type="EC" id="4.2.1.33"/>
    </reaction>
</comment>
<evidence type="ECO:0000313" key="12">
    <source>
        <dbReference type="EMBL" id="SVB31312.1"/>
    </source>
</evidence>
<evidence type="ECO:0000256" key="10">
    <source>
        <dbReference type="ARBA" id="ARBA00023304"/>
    </source>
</evidence>
<keyword evidence="8" id="KW-0028">Amino-acid biosynthesis</keyword>
<dbReference type="PANTHER" id="PTHR43345">
    <property type="entry name" value="3-ISOPROPYLMALATE DEHYDRATASE SMALL SUBUNIT 2-RELATED-RELATED"/>
    <property type="match status" value="1"/>
</dbReference>
<dbReference type="InterPro" id="IPR015928">
    <property type="entry name" value="Aconitase/3IPM_dehydase_swvl"/>
</dbReference>
<comment type="function">
    <text evidence="2">Catalyzes the isomerization between 2-isopropylmalate and 3-isopropylmalate, via the formation of 2-isopropylmaleate.</text>
</comment>
<keyword evidence="10" id="KW-0100">Branched-chain amino acid biosynthesis</keyword>
<name>A0A382CZT5_9ZZZZ</name>
<evidence type="ECO:0000259" key="11">
    <source>
        <dbReference type="Pfam" id="PF00694"/>
    </source>
</evidence>
<dbReference type="Gene3D" id="3.20.19.10">
    <property type="entry name" value="Aconitase, domain 4"/>
    <property type="match status" value="1"/>
</dbReference>
<sequence length="177" mass="19785">MKRVSRQGLGDSLFADWRYQEGIAQQPNINPDFVLNQPAYLNASILLTGQNMGCGSSREFAVWALTDFGIRAVIAPSFGAIFYTNCIRNGLLPVILDATIVNKIATAVDANPQENKVEINLDLSTVMVSENQRYTFEIEASYKQMLLQGLDPIDLTLQQQQAIDEFIASDRVKRPWV</sequence>
<reference evidence="12" key="1">
    <citation type="submission" date="2018-05" db="EMBL/GenBank/DDBJ databases">
        <authorList>
            <person name="Lanie J.A."/>
            <person name="Ng W.-L."/>
            <person name="Kazmierczak K.M."/>
            <person name="Andrzejewski T.M."/>
            <person name="Davidsen T.M."/>
            <person name="Wayne K.J."/>
            <person name="Tettelin H."/>
            <person name="Glass J.I."/>
            <person name="Rusch D."/>
            <person name="Podicherti R."/>
            <person name="Tsui H.-C.T."/>
            <person name="Winkler M.E."/>
        </authorList>
    </citation>
    <scope>NUCLEOTIDE SEQUENCE</scope>
</reference>
<evidence type="ECO:0000256" key="7">
    <source>
        <dbReference type="ARBA" id="ARBA00022430"/>
    </source>
</evidence>
<evidence type="ECO:0000256" key="2">
    <source>
        <dbReference type="ARBA" id="ARBA00002695"/>
    </source>
</evidence>
<dbReference type="InterPro" id="IPR033940">
    <property type="entry name" value="IPMI_Swivel"/>
</dbReference>